<keyword evidence="2" id="KW-0472">Membrane</keyword>
<evidence type="ECO:0000256" key="2">
    <source>
        <dbReference type="SAM" id="Phobius"/>
    </source>
</evidence>
<gene>
    <name evidence="4" type="ORF">HFQ381_LOCUS5121</name>
    <name evidence="3" type="ORF">LUA448_LOCUS2143</name>
</gene>
<dbReference type="Proteomes" id="UP000663833">
    <property type="component" value="Unassembled WGS sequence"/>
</dbReference>
<feature type="region of interest" description="Disordered" evidence="1">
    <location>
        <begin position="232"/>
        <end position="268"/>
    </location>
</feature>
<proteinExistence type="predicted"/>
<evidence type="ECO:0000313" key="4">
    <source>
        <dbReference type="EMBL" id="CAF4163439.1"/>
    </source>
</evidence>
<protein>
    <submittedName>
        <fullName evidence="3">Uncharacterized protein</fullName>
    </submittedName>
</protein>
<evidence type="ECO:0000313" key="3">
    <source>
        <dbReference type="EMBL" id="CAF3199857.1"/>
    </source>
</evidence>
<feature type="compositionally biased region" description="Polar residues" evidence="1">
    <location>
        <begin position="61"/>
        <end position="72"/>
    </location>
</feature>
<reference evidence="3" key="1">
    <citation type="submission" date="2021-02" db="EMBL/GenBank/DDBJ databases">
        <authorList>
            <person name="Nowell W R."/>
        </authorList>
    </citation>
    <scope>NUCLEOTIDE SEQUENCE</scope>
</reference>
<dbReference type="EMBL" id="CAJNYD010000056">
    <property type="protein sequence ID" value="CAF3199857.1"/>
    <property type="molecule type" value="Genomic_DNA"/>
</dbReference>
<name>A0A817Q732_9BILA</name>
<evidence type="ECO:0000256" key="1">
    <source>
        <dbReference type="SAM" id="MobiDB-lite"/>
    </source>
</evidence>
<dbReference type="Proteomes" id="UP000663851">
    <property type="component" value="Unassembled WGS sequence"/>
</dbReference>
<keyword evidence="2" id="KW-1133">Transmembrane helix</keyword>
<dbReference type="EMBL" id="CAJOBO010000210">
    <property type="protein sequence ID" value="CAF4163439.1"/>
    <property type="molecule type" value="Genomic_DNA"/>
</dbReference>
<accession>A0A817Q732</accession>
<organism evidence="3 5">
    <name type="scientific">Rotaria socialis</name>
    <dbReference type="NCBI Taxonomy" id="392032"/>
    <lineage>
        <taxon>Eukaryota</taxon>
        <taxon>Metazoa</taxon>
        <taxon>Spiralia</taxon>
        <taxon>Gnathifera</taxon>
        <taxon>Rotifera</taxon>
        <taxon>Eurotatoria</taxon>
        <taxon>Bdelloidea</taxon>
        <taxon>Philodinida</taxon>
        <taxon>Philodinidae</taxon>
        <taxon>Rotaria</taxon>
    </lineage>
</organism>
<keyword evidence="2" id="KW-0812">Transmembrane</keyword>
<dbReference type="AlphaFoldDB" id="A0A817Q732"/>
<feature type="transmembrane region" description="Helical" evidence="2">
    <location>
        <begin position="166"/>
        <end position="188"/>
    </location>
</feature>
<evidence type="ECO:0000313" key="5">
    <source>
        <dbReference type="Proteomes" id="UP000663833"/>
    </source>
</evidence>
<feature type="region of interest" description="Disordered" evidence="1">
    <location>
        <begin position="43"/>
        <end position="72"/>
    </location>
</feature>
<sequence>MMDQTYTETNKDGHLSVPITRSLVMHNVPGRQPSLRTFVQRVSRSGGHRSLDQKTRHGTLKKSSSNRISPSLHNYSIRKTENNGYELNDESLLASQTSFSIASKMTNYQDASSGSWFRIGKDRDTIITNLRSNRNDWPNKHGKNSNRQRKGGMFLACCCHCSPLCLFLSIIAALLIGIAIAAILVAVLTKTTSTSTTITTTTATTATTTTETTATTTTTTTTTTATTTTTTTATTTTTTPTDTTTTTTTATTDTTTTTTTTDTTTTTTTTSTVTTTTTTTTSTETTTTSTATTTTTTTTSSAPPSVNCTVSTAGSTIWFISEHLICDCSSPITNITSIITLQKTTGASFGGIWTTINSYMTYSRVSSGAQIIYTYGIINGQTIPTSQCPFTLAADLSLSGTAHSTSGDIYSVSYATSTGQINTLSGSF</sequence>
<comment type="caution">
    <text evidence="3">The sequence shown here is derived from an EMBL/GenBank/DDBJ whole genome shotgun (WGS) entry which is preliminary data.</text>
</comment>